<accession>A0A916K1V6</accession>
<dbReference type="PROSITE" id="PS50109">
    <property type="entry name" value="HIS_KIN"/>
    <property type="match status" value="1"/>
</dbReference>
<dbReference type="AlphaFoldDB" id="A0A916K1V6"/>
<dbReference type="SMART" id="SM00448">
    <property type="entry name" value="REC"/>
    <property type="match status" value="1"/>
</dbReference>
<dbReference type="PANTHER" id="PTHR43047:SF72">
    <property type="entry name" value="OSMOSENSING HISTIDINE PROTEIN KINASE SLN1"/>
    <property type="match status" value="1"/>
</dbReference>
<dbReference type="GO" id="GO:0005886">
    <property type="term" value="C:plasma membrane"/>
    <property type="evidence" value="ECO:0007669"/>
    <property type="project" value="TreeGrafter"/>
</dbReference>
<protein>
    <recommendedName>
        <fullName evidence="2">histidine kinase</fullName>
        <ecNumber evidence="2">2.7.13.3</ecNumber>
    </recommendedName>
</protein>
<dbReference type="InterPro" id="IPR003661">
    <property type="entry name" value="HisK_dim/P_dom"/>
</dbReference>
<keyword evidence="9" id="KW-1133">Transmembrane helix</keyword>
<keyword evidence="4" id="KW-0547">Nucleotide-binding</keyword>
<dbReference type="Pfam" id="PF00512">
    <property type="entry name" value="HisKA"/>
    <property type="match status" value="1"/>
</dbReference>
<keyword evidence="9" id="KW-0472">Membrane</keyword>
<evidence type="ECO:0000256" key="1">
    <source>
        <dbReference type="ARBA" id="ARBA00000085"/>
    </source>
</evidence>
<dbReference type="EC" id="2.7.13.3" evidence="2"/>
<evidence type="ECO:0000256" key="6">
    <source>
        <dbReference type="ARBA" id="ARBA00022840"/>
    </source>
</evidence>
<evidence type="ECO:0000256" key="9">
    <source>
        <dbReference type="SAM" id="Phobius"/>
    </source>
</evidence>
<comment type="caution">
    <text evidence="12">The sequence shown here is derived from an EMBL/GenBank/DDBJ whole genome shotgun (WGS) entry which is preliminary data.</text>
</comment>
<gene>
    <name evidence="12" type="primary">rcsC_9</name>
    <name evidence="12" type="ORF">PAESOLCIP111_03082</name>
</gene>
<dbReference type="RefSeq" id="WP_218092844.1">
    <property type="nucleotide sequence ID" value="NZ_CAJVAS010000012.1"/>
</dbReference>
<evidence type="ECO:0000256" key="4">
    <source>
        <dbReference type="ARBA" id="ARBA00022741"/>
    </source>
</evidence>
<dbReference type="SMART" id="SM00387">
    <property type="entry name" value="HATPase_c"/>
    <property type="match status" value="2"/>
</dbReference>
<dbReference type="PROSITE" id="PS50110">
    <property type="entry name" value="RESPONSE_REGULATORY"/>
    <property type="match status" value="1"/>
</dbReference>
<dbReference type="CDD" id="cd16922">
    <property type="entry name" value="HATPase_EvgS-ArcB-TorS-like"/>
    <property type="match status" value="1"/>
</dbReference>
<feature type="transmembrane region" description="Helical" evidence="9">
    <location>
        <begin position="391"/>
        <end position="411"/>
    </location>
</feature>
<dbReference type="CDD" id="cd17574">
    <property type="entry name" value="REC_OmpR"/>
    <property type="match status" value="1"/>
</dbReference>
<dbReference type="GO" id="GO:0046983">
    <property type="term" value="F:protein dimerization activity"/>
    <property type="evidence" value="ECO:0007669"/>
    <property type="project" value="InterPro"/>
</dbReference>
<keyword evidence="9" id="KW-0812">Transmembrane</keyword>
<dbReference type="GO" id="GO:0000155">
    <property type="term" value="F:phosphorelay sensor kinase activity"/>
    <property type="evidence" value="ECO:0007669"/>
    <property type="project" value="InterPro"/>
</dbReference>
<dbReference type="Pfam" id="PF00072">
    <property type="entry name" value="Response_reg"/>
    <property type="match status" value="1"/>
</dbReference>
<feature type="modified residue" description="4-aspartylphosphate" evidence="7">
    <location>
        <position position="764"/>
    </location>
</feature>
<dbReference type="CDD" id="cd00082">
    <property type="entry name" value="HisKA"/>
    <property type="match status" value="1"/>
</dbReference>
<evidence type="ECO:0000313" key="13">
    <source>
        <dbReference type="Proteomes" id="UP000693672"/>
    </source>
</evidence>
<dbReference type="Pfam" id="PF07730">
    <property type="entry name" value="HisKA_3"/>
    <property type="match status" value="1"/>
</dbReference>
<dbReference type="GO" id="GO:0009927">
    <property type="term" value="F:histidine phosphotransfer kinase activity"/>
    <property type="evidence" value="ECO:0007669"/>
    <property type="project" value="TreeGrafter"/>
</dbReference>
<dbReference type="InterPro" id="IPR003594">
    <property type="entry name" value="HATPase_dom"/>
</dbReference>
<feature type="transmembrane region" description="Helical" evidence="9">
    <location>
        <begin position="195"/>
        <end position="217"/>
    </location>
</feature>
<dbReference type="Proteomes" id="UP000693672">
    <property type="component" value="Unassembled WGS sequence"/>
</dbReference>
<keyword evidence="5 12" id="KW-0418">Kinase</keyword>
<comment type="catalytic activity">
    <reaction evidence="1">
        <text>ATP + protein L-histidine = ADP + protein N-phospho-L-histidine.</text>
        <dbReference type="EC" id="2.7.13.3"/>
    </reaction>
</comment>
<feature type="transmembrane region" description="Helical" evidence="9">
    <location>
        <begin position="229"/>
        <end position="248"/>
    </location>
</feature>
<feature type="region of interest" description="Disordered" evidence="8">
    <location>
        <begin position="665"/>
        <end position="709"/>
    </location>
</feature>
<sequence>MKRPCGLRWHRSLDYIVIVAVILSGIIGFTYFVNGGFSEFKGKYVYTLEDEPGWEAVMGEVQVAEGRIVDEGIPWKPYEALAATPEAKRYAGVFWVKRTLPEPAEPQRDPLLQIRDSKKYQIYLDGKQIADFNWSRPSRWIDPYYEKDFYRLPVDYAGKTIYLQVMPQKDGGLYFGRLIIFEASSIMTQIIRANLLTIALTVCYAFLGFVAFCTFLFYNKEALHGYFSLLNFSVAYTCFARSSIVSLFDPPLFVGYFQNLGPLLGAFAIFGLLEQLAEEGPVRRACRNVARFMLAYTVISSVLALDDGYWFMATEYYVYPIALGAALLYLARPMLHWFRHRKDAETRWLAFGTVMLVLSKGLEWLFLYVPWINAFAIGHMPYFSYYWKANLFYVGMFLFVLSLGMMIVSRLKDVFRQSRKLAEQLRDKNDRLESMDQLKDEFLANTSHELRTPLHGMIGLAESLLEGLAGPLPEAARHNLHLIAASGKRLSRLVSDILDLAKIKHRDIPLHTESVQLRDAVGVVLAAFSPMTVGKSVLLVNQVDAALPPIAADPDRLQQILYNLIGNAVKFTPSGEIAVNAVLEGEWMRIAVADSGVGIPGDKLAAVFEPFEQVGEIAATLEGTGLGLPLTKKLVELQGGSIQIRSVPGKGTECSFTMPLVGGADLTSEEHGNAESVPVQDTGTANPTRSAEERLQAKPNSSSVPSAVSDGSGITLLLVDDESINHQVLDNYLFQQPYTLIKAYSAGEALQMLEQHSINLVLLDVMLPDGNGYDICRSIRKQFSASELPVIMLTARNRLTDLLEGFDAGANDYLTKPLAKNELLARINVQLQLSRLTHSLEQLVQERTSDLERVHLRLQQSMQATAQATAELQVVEERNRIAGDIHDIVGHTLTTTIVQLEAAKRLLMRNDERGYAKLQLSQDLVRKGLEEVRESVRMMKQSGADYDLEPALRELLEETVQAAGVTAEIRIEQLPPLGPLHKKVIFYALREGLTNGIRHGECRRFRFELDHQDGWIRFVLWNDGKRCEPAAGPGIGLRVMTERARSLGGSLELSSPEDGGCLLTLSLPGDM</sequence>
<dbReference type="InterPro" id="IPR005467">
    <property type="entry name" value="His_kinase_dom"/>
</dbReference>
<dbReference type="CDD" id="cd16917">
    <property type="entry name" value="HATPase_UhpB-NarQ-NarX-like"/>
    <property type="match status" value="1"/>
</dbReference>
<feature type="transmembrane region" description="Helical" evidence="9">
    <location>
        <begin position="12"/>
        <end position="33"/>
    </location>
</feature>
<feature type="domain" description="Response regulatory" evidence="11">
    <location>
        <begin position="715"/>
        <end position="831"/>
    </location>
</feature>
<evidence type="ECO:0000256" key="3">
    <source>
        <dbReference type="ARBA" id="ARBA00022679"/>
    </source>
</evidence>
<keyword evidence="13" id="KW-1185">Reference proteome</keyword>
<keyword evidence="3 12" id="KW-0808">Transferase</keyword>
<evidence type="ECO:0000259" key="11">
    <source>
        <dbReference type="PROSITE" id="PS50110"/>
    </source>
</evidence>
<keyword evidence="7" id="KW-0597">Phosphoprotein</keyword>
<dbReference type="GO" id="GO:0005524">
    <property type="term" value="F:ATP binding"/>
    <property type="evidence" value="ECO:0007669"/>
    <property type="project" value="UniProtKB-KW"/>
</dbReference>
<evidence type="ECO:0000256" key="8">
    <source>
        <dbReference type="SAM" id="MobiDB-lite"/>
    </source>
</evidence>
<reference evidence="12" key="1">
    <citation type="submission" date="2021-06" db="EMBL/GenBank/DDBJ databases">
        <authorList>
            <person name="Criscuolo A."/>
        </authorList>
    </citation>
    <scope>NUCLEOTIDE SEQUENCE</scope>
    <source>
        <strain evidence="12">CIP111600</strain>
    </source>
</reference>
<feature type="transmembrane region" description="Helical" evidence="9">
    <location>
        <begin position="289"/>
        <end position="305"/>
    </location>
</feature>
<dbReference type="SMART" id="SM00388">
    <property type="entry name" value="HisKA"/>
    <property type="match status" value="1"/>
</dbReference>
<keyword evidence="6" id="KW-0067">ATP-binding</keyword>
<evidence type="ECO:0000256" key="5">
    <source>
        <dbReference type="ARBA" id="ARBA00022777"/>
    </source>
</evidence>
<dbReference type="EMBL" id="CAJVAS010000012">
    <property type="protein sequence ID" value="CAG7629225.1"/>
    <property type="molecule type" value="Genomic_DNA"/>
</dbReference>
<dbReference type="InterPro" id="IPR011712">
    <property type="entry name" value="Sig_transdc_His_kin_sub3_dim/P"/>
</dbReference>
<dbReference type="Pfam" id="PF02518">
    <property type="entry name" value="HATPase_c"/>
    <property type="match status" value="1"/>
</dbReference>
<name>A0A916K1V6_9BACL</name>
<proteinExistence type="predicted"/>
<evidence type="ECO:0000313" key="12">
    <source>
        <dbReference type="EMBL" id="CAG7629225.1"/>
    </source>
</evidence>
<feature type="transmembrane region" description="Helical" evidence="9">
    <location>
        <begin position="317"/>
        <end position="335"/>
    </location>
</feature>
<organism evidence="12 13">
    <name type="scientific">Paenibacillus solanacearum</name>
    <dbReference type="NCBI Taxonomy" id="2048548"/>
    <lineage>
        <taxon>Bacteria</taxon>
        <taxon>Bacillati</taxon>
        <taxon>Bacillota</taxon>
        <taxon>Bacilli</taxon>
        <taxon>Bacillales</taxon>
        <taxon>Paenibacillaceae</taxon>
        <taxon>Paenibacillus</taxon>
    </lineage>
</organism>
<evidence type="ECO:0000259" key="10">
    <source>
        <dbReference type="PROSITE" id="PS50109"/>
    </source>
</evidence>
<evidence type="ECO:0000256" key="2">
    <source>
        <dbReference type="ARBA" id="ARBA00012438"/>
    </source>
</evidence>
<feature type="compositionally biased region" description="Polar residues" evidence="8">
    <location>
        <begin position="679"/>
        <end position="689"/>
    </location>
</feature>
<dbReference type="PANTHER" id="PTHR43047">
    <property type="entry name" value="TWO-COMPONENT HISTIDINE PROTEIN KINASE"/>
    <property type="match status" value="1"/>
</dbReference>
<feature type="transmembrane region" description="Helical" evidence="9">
    <location>
        <begin position="260"/>
        <end position="277"/>
    </location>
</feature>
<dbReference type="InterPro" id="IPR001789">
    <property type="entry name" value="Sig_transdc_resp-reg_receiver"/>
</dbReference>
<evidence type="ECO:0000256" key="7">
    <source>
        <dbReference type="PROSITE-ProRule" id="PRU00169"/>
    </source>
</evidence>
<feature type="transmembrane region" description="Helical" evidence="9">
    <location>
        <begin position="347"/>
        <end position="371"/>
    </location>
</feature>
<feature type="domain" description="Histidine kinase" evidence="10">
    <location>
        <begin position="445"/>
        <end position="662"/>
    </location>
</feature>